<comment type="caution">
    <text evidence="2">The sequence shown here is derived from an EMBL/GenBank/DDBJ whole genome shotgun (WGS) entry which is preliminary data.</text>
</comment>
<dbReference type="PROSITE" id="PS51257">
    <property type="entry name" value="PROKAR_LIPOPROTEIN"/>
    <property type="match status" value="1"/>
</dbReference>
<keyword evidence="1" id="KW-0732">Signal</keyword>
<feature type="signal peptide" evidence="1">
    <location>
        <begin position="1"/>
        <end position="20"/>
    </location>
</feature>
<dbReference type="EMBL" id="JBGMEK010000123">
    <property type="protein sequence ID" value="MFA0813688.1"/>
    <property type="molecule type" value="Genomic_DNA"/>
</dbReference>
<name>A0ABV4P6Y7_9GAMM</name>
<dbReference type="Proteomes" id="UP001569428">
    <property type="component" value="Unassembled WGS sequence"/>
</dbReference>
<organism evidence="2 3">
    <name type="scientific">Microbulbifer epialgicus</name>
    <dbReference type="NCBI Taxonomy" id="393907"/>
    <lineage>
        <taxon>Bacteria</taxon>
        <taxon>Pseudomonadati</taxon>
        <taxon>Pseudomonadota</taxon>
        <taxon>Gammaproteobacteria</taxon>
        <taxon>Cellvibrionales</taxon>
        <taxon>Microbulbiferaceae</taxon>
        <taxon>Microbulbifer</taxon>
    </lineage>
</organism>
<evidence type="ECO:0000313" key="3">
    <source>
        <dbReference type="Proteomes" id="UP001569428"/>
    </source>
</evidence>
<evidence type="ECO:0000313" key="2">
    <source>
        <dbReference type="EMBL" id="MFA0813688.1"/>
    </source>
</evidence>
<protein>
    <recommendedName>
        <fullName evidence="4">Lipoprotein</fullName>
    </recommendedName>
</protein>
<accession>A0ABV4P6Y7</accession>
<gene>
    <name evidence="2" type="ORF">ACCI49_22630</name>
</gene>
<feature type="chain" id="PRO_5046397325" description="Lipoprotein" evidence="1">
    <location>
        <begin position="21"/>
        <end position="156"/>
    </location>
</feature>
<keyword evidence="3" id="KW-1185">Reference proteome</keyword>
<evidence type="ECO:0008006" key="4">
    <source>
        <dbReference type="Google" id="ProtNLM"/>
    </source>
</evidence>
<proteinExistence type="predicted"/>
<dbReference type="RefSeq" id="WP_371841500.1">
    <property type="nucleotide sequence ID" value="NZ_JBGMEK010000123.1"/>
</dbReference>
<evidence type="ECO:0000256" key="1">
    <source>
        <dbReference type="SAM" id="SignalP"/>
    </source>
</evidence>
<sequence length="156" mass="17197">MAYKHRVLFSAIFFMVISLAACSSTYSSPKKQAEQDISKQSYTFLTWYDGWAGHDIWGVGKVGACFDCGVVICGPTQVNFTVTFDLHTGTSHSKYPSSKEYATKYNSTILSYFQNQKGGCKFEVIPKITSMQGQADKTECDLDTGQYGGCQSVGKL</sequence>
<reference evidence="2 3" key="1">
    <citation type="submission" date="2024-08" db="EMBL/GenBank/DDBJ databases">
        <authorList>
            <person name="Ishaq N."/>
        </authorList>
    </citation>
    <scope>NUCLEOTIDE SEQUENCE [LARGE SCALE GENOMIC DNA]</scope>
    <source>
        <strain evidence="2 3">DSM 18651</strain>
    </source>
</reference>